<comment type="caution">
    <text evidence="1">The sequence shown here is derived from an EMBL/GenBank/DDBJ whole genome shotgun (WGS) entry which is preliminary data.</text>
</comment>
<accession>A0AAE0UEE0</accession>
<keyword evidence="2" id="KW-1185">Reference proteome</keyword>
<reference evidence="1" key="1">
    <citation type="journal article" date="2023" name="Mol. Phylogenet. Evol.">
        <title>Genome-scale phylogeny and comparative genomics of the fungal order Sordariales.</title>
        <authorList>
            <person name="Hensen N."/>
            <person name="Bonometti L."/>
            <person name="Westerberg I."/>
            <person name="Brannstrom I.O."/>
            <person name="Guillou S."/>
            <person name="Cros-Aarteil S."/>
            <person name="Calhoun S."/>
            <person name="Haridas S."/>
            <person name="Kuo A."/>
            <person name="Mondo S."/>
            <person name="Pangilinan J."/>
            <person name="Riley R."/>
            <person name="LaButti K."/>
            <person name="Andreopoulos B."/>
            <person name="Lipzen A."/>
            <person name="Chen C."/>
            <person name="Yan M."/>
            <person name="Daum C."/>
            <person name="Ng V."/>
            <person name="Clum A."/>
            <person name="Steindorff A."/>
            <person name="Ohm R.A."/>
            <person name="Martin F."/>
            <person name="Silar P."/>
            <person name="Natvig D.O."/>
            <person name="Lalanne C."/>
            <person name="Gautier V."/>
            <person name="Ament-Velasquez S.L."/>
            <person name="Kruys A."/>
            <person name="Hutchinson M.I."/>
            <person name="Powell A.J."/>
            <person name="Barry K."/>
            <person name="Miller A.N."/>
            <person name="Grigoriev I.V."/>
            <person name="Debuchy R."/>
            <person name="Gladieux P."/>
            <person name="Hiltunen Thoren M."/>
            <person name="Johannesson H."/>
        </authorList>
    </citation>
    <scope>NUCLEOTIDE SEQUENCE</scope>
    <source>
        <strain evidence="1">FGSC 1904</strain>
    </source>
</reference>
<proteinExistence type="predicted"/>
<dbReference type="AlphaFoldDB" id="A0AAE0UEE0"/>
<gene>
    <name evidence="1" type="ORF">B0T20DRAFT_348448</name>
</gene>
<reference evidence="1" key="2">
    <citation type="submission" date="2023-07" db="EMBL/GenBank/DDBJ databases">
        <authorList>
            <consortium name="Lawrence Berkeley National Laboratory"/>
            <person name="Haridas S."/>
            <person name="Hensen N."/>
            <person name="Bonometti L."/>
            <person name="Westerberg I."/>
            <person name="Brannstrom I.O."/>
            <person name="Guillou S."/>
            <person name="Cros-Aarteil S."/>
            <person name="Calhoun S."/>
            <person name="Kuo A."/>
            <person name="Mondo S."/>
            <person name="Pangilinan J."/>
            <person name="Riley R."/>
            <person name="LaButti K."/>
            <person name="Andreopoulos B."/>
            <person name="Lipzen A."/>
            <person name="Chen C."/>
            <person name="Yanf M."/>
            <person name="Daum C."/>
            <person name="Ng V."/>
            <person name="Clum A."/>
            <person name="Steindorff A."/>
            <person name="Ohm R."/>
            <person name="Martin F."/>
            <person name="Silar P."/>
            <person name="Natvig D."/>
            <person name="Lalanne C."/>
            <person name="Gautier V."/>
            <person name="Ament-velasquez S.L."/>
            <person name="Kruys A."/>
            <person name="Hutchinson M.I."/>
            <person name="Powell A.J."/>
            <person name="Barry K."/>
            <person name="Miller A.N."/>
            <person name="Grigoriev I.V."/>
            <person name="Debuchy R."/>
            <person name="Gladieux P."/>
            <person name="Thoren M.H."/>
            <person name="Johannesson H."/>
        </authorList>
    </citation>
    <scope>NUCLEOTIDE SEQUENCE</scope>
    <source>
        <strain evidence="1">FGSC 1904</strain>
    </source>
</reference>
<dbReference type="EMBL" id="JAUTDP010000003">
    <property type="protein sequence ID" value="KAK3401033.1"/>
    <property type="molecule type" value="Genomic_DNA"/>
</dbReference>
<organism evidence="1 2">
    <name type="scientific">Sordaria brevicollis</name>
    <dbReference type="NCBI Taxonomy" id="83679"/>
    <lineage>
        <taxon>Eukaryota</taxon>
        <taxon>Fungi</taxon>
        <taxon>Dikarya</taxon>
        <taxon>Ascomycota</taxon>
        <taxon>Pezizomycotina</taxon>
        <taxon>Sordariomycetes</taxon>
        <taxon>Sordariomycetidae</taxon>
        <taxon>Sordariales</taxon>
        <taxon>Sordariaceae</taxon>
        <taxon>Sordaria</taxon>
    </lineage>
</organism>
<sequence length="407" mass="45494">MSVDTLLKSKIDPASFAAMIGITEPLQAIEPKLGLTPVAPDQGGIPKDIMSKLEDFEAQLREIQNSLESVTQCGKDVIDKLEMAMTKLYKLAVFIRGDYDSREPDRSQQDELLNQAVQAFNEVEGCARAGLEKVSRLHAQAMEIEATANNAVERNVPALFENSHLEIAALKEQIYNTEEYLRDLQMTIDKESQGIKTINDDVFNDRLLDKCVEITAKIQFAVHTALTLGQEELDWSKTKHTTIETREADRIIKERQGRASDAATKLVHMLLKRLILESRLNAAFQNVEEITVMWTRARNTTDNCKKLLGQFGPMKERSARLLLSAGKIHSDATAVQALAYTKKEFAGGLLKICRDSLIDQALIDEASKVKDEVINEYGGAVPEEFQTLASEVSERMSRIKTVPSIRT</sequence>
<protein>
    <submittedName>
        <fullName evidence="1">Uncharacterized protein</fullName>
    </submittedName>
</protein>
<evidence type="ECO:0000313" key="1">
    <source>
        <dbReference type="EMBL" id="KAK3401033.1"/>
    </source>
</evidence>
<evidence type="ECO:0000313" key="2">
    <source>
        <dbReference type="Proteomes" id="UP001281003"/>
    </source>
</evidence>
<dbReference type="Proteomes" id="UP001281003">
    <property type="component" value="Unassembled WGS sequence"/>
</dbReference>
<name>A0AAE0UEE0_SORBR</name>